<organism evidence="1 2">
    <name type="scientific">Vibrio scophthalmi</name>
    <dbReference type="NCBI Taxonomy" id="45658"/>
    <lineage>
        <taxon>Bacteria</taxon>
        <taxon>Pseudomonadati</taxon>
        <taxon>Pseudomonadota</taxon>
        <taxon>Gammaproteobacteria</taxon>
        <taxon>Vibrionales</taxon>
        <taxon>Vibrionaceae</taxon>
        <taxon>Vibrio</taxon>
    </lineage>
</organism>
<protein>
    <submittedName>
        <fullName evidence="1">Uncharacterized protein</fullName>
    </submittedName>
</protein>
<dbReference type="EMBL" id="CP016414">
    <property type="protein sequence ID" value="ANU36271.1"/>
    <property type="molecule type" value="Genomic_DNA"/>
</dbReference>
<dbReference type="RefSeq" id="WP_065545257.1">
    <property type="nucleotide sequence ID" value="NZ_CP016414.1"/>
</dbReference>
<proteinExistence type="predicted"/>
<accession>A0A1C7F8Q9</accession>
<name>A0A1C7F8Q9_9VIBR</name>
<dbReference type="Proteomes" id="UP000092528">
    <property type="component" value="Chromosome 1"/>
</dbReference>
<sequence>MYTKAITLALTLALTACQSTTSENYEVAISAQDLNKENVKSLIEQTSKVNLAEDDFQGNVQYLDQVYYSVAKQMVELVTKPHHLSLPVVLTTQMYDGDAGGFFVVLDSQWLIEQGAIEDNLDVAVFSTNNLWNSDYSDSVDRATYNRLILGGIAVAGIDAPYSKKQKMLLDLPLNMQKIGVQPNFYMEDKVENIEGFGELIINHSIHYGKFDYRDYYGSTRARTKKAVFFIQAEAEEARNLVGQQYHIVFMPGAVFEIEKTGQLVVVALQQYSMLTDPNNRPLTHSLFDAKPFYVWYGSDFEKDFTSKRTERFIYEDNGSSQVKL</sequence>
<dbReference type="PROSITE" id="PS51257">
    <property type="entry name" value="PROKAR_LIPOPROTEIN"/>
    <property type="match status" value="1"/>
</dbReference>
<gene>
    <name evidence="1" type="ORF">VSVS05_01144</name>
</gene>
<evidence type="ECO:0000313" key="1">
    <source>
        <dbReference type="EMBL" id="ANU36271.1"/>
    </source>
</evidence>
<evidence type="ECO:0000313" key="2">
    <source>
        <dbReference type="Proteomes" id="UP000092528"/>
    </source>
</evidence>
<keyword evidence="2" id="KW-1185">Reference proteome</keyword>
<reference evidence="1 2" key="1">
    <citation type="submission" date="2016-07" db="EMBL/GenBank/DDBJ databases">
        <title>Genome sequencing of Vibrio scophthalmi strain VS-05, an isolated from Paralichthys olivaceus.</title>
        <authorList>
            <person name="Han H.-J."/>
        </authorList>
    </citation>
    <scope>NUCLEOTIDE SEQUENCE [LARGE SCALE GENOMIC DNA]</scope>
    <source>
        <strain evidence="1 2">VS-05</strain>
    </source>
</reference>
<dbReference type="AlphaFoldDB" id="A0A1C7F8Q9"/>